<protein>
    <submittedName>
        <fullName evidence="1">Uncharacterized protein</fullName>
    </submittedName>
</protein>
<organism evidence="1 2">
    <name type="scientific">Catharanthus roseus</name>
    <name type="common">Madagascar periwinkle</name>
    <name type="synonym">Vinca rosea</name>
    <dbReference type="NCBI Taxonomy" id="4058"/>
    <lineage>
        <taxon>Eukaryota</taxon>
        <taxon>Viridiplantae</taxon>
        <taxon>Streptophyta</taxon>
        <taxon>Embryophyta</taxon>
        <taxon>Tracheophyta</taxon>
        <taxon>Spermatophyta</taxon>
        <taxon>Magnoliopsida</taxon>
        <taxon>eudicotyledons</taxon>
        <taxon>Gunneridae</taxon>
        <taxon>Pentapetalae</taxon>
        <taxon>asterids</taxon>
        <taxon>lamiids</taxon>
        <taxon>Gentianales</taxon>
        <taxon>Apocynaceae</taxon>
        <taxon>Rauvolfioideae</taxon>
        <taxon>Vinceae</taxon>
        <taxon>Catharanthinae</taxon>
        <taxon>Catharanthus</taxon>
    </lineage>
</organism>
<name>A0ACC0BZJ5_CATRO</name>
<dbReference type="EMBL" id="CM044702">
    <property type="protein sequence ID" value="KAI5678047.1"/>
    <property type="molecule type" value="Genomic_DNA"/>
</dbReference>
<gene>
    <name evidence="1" type="ORF">M9H77_08997</name>
</gene>
<evidence type="ECO:0000313" key="2">
    <source>
        <dbReference type="Proteomes" id="UP001060085"/>
    </source>
</evidence>
<comment type="caution">
    <text evidence="1">The sequence shown here is derived from an EMBL/GenBank/DDBJ whole genome shotgun (WGS) entry which is preliminary data.</text>
</comment>
<proteinExistence type="predicted"/>
<reference evidence="2" key="1">
    <citation type="journal article" date="2023" name="Nat. Plants">
        <title>Single-cell RNA sequencing provides a high-resolution roadmap for understanding the multicellular compartmentation of specialized metabolism.</title>
        <authorList>
            <person name="Sun S."/>
            <person name="Shen X."/>
            <person name="Li Y."/>
            <person name="Li Y."/>
            <person name="Wang S."/>
            <person name="Li R."/>
            <person name="Zhang H."/>
            <person name="Shen G."/>
            <person name="Guo B."/>
            <person name="Wei J."/>
            <person name="Xu J."/>
            <person name="St-Pierre B."/>
            <person name="Chen S."/>
            <person name="Sun C."/>
        </authorList>
    </citation>
    <scope>NUCLEOTIDE SEQUENCE [LARGE SCALE GENOMIC DNA]</scope>
</reference>
<dbReference type="Proteomes" id="UP001060085">
    <property type="component" value="Linkage Group LG02"/>
</dbReference>
<evidence type="ECO:0000313" key="1">
    <source>
        <dbReference type="EMBL" id="KAI5678047.1"/>
    </source>
</evidence>
<accession>A0ACC0BZJ5</accession>
<keyword evidence="2" id="KW-1185">Reference proteome</keyword>
<sequence>MLGGVNLNLDPVDRGRSTIGGLGPKRYCDRTIVRGSVGSTPSSSYSRREIDPERPSMPVVDIPDSDFETVDGWASTEMDIEEDPRPNFGIPASLTGFYEGSTSGLPVSSPIAETVGSHFPAPSENQIATLQAELARTNRHFPLSCQSRQLETTRANSLAAEVAQIRGTPEFVKGLQVDLQRALAPLPPTSFAATVKAATRAEIGDQMAKQRMVATNASFHPHKRPGQGRWKPQYPKKQRNNDQTGNRNRQNPMIRNPCLSCTYCGREGHPAEVCYKKTGTCFHCGKTGHFAK</sequence>